<dbReference type="Proteomes" id="UP000694580">
    <property type="component" value="Chromosome 14"/>
</dbReference>
<proteinExistence type="predicted"/>
<evidence type="ECO:0000256" key="1">
    <source>
        <dbReference type="SAM" id="MobiDB-lite"/>
    </source>
</evidence>
<dbReference type="InterPro" id="IPR000837">
    <property type="entry name" value="AP-1"/>
</dbReference>
<evidence type="ECO:0000259" key="2">
    <source>
        <dbReference type="PROSITE" id="PS50217"/>
    </source>
</evidence>
<dbReference type="PANTHER" id="PTHR23351:SF13">
    <property type="entry name" value="BASIC LEUCINE ZIPPER TRANSCRIPTIONAL FACTOR ATF-LIKE 3"/>
    <property type="match status" value="1"/>
</dbReference>
<evidence type="ECO:0000313" key="4">
    <source>
        <dbReference type="Proteomes" id="UP000694580"/>
    </source>
</evidence>
<dbReference type="PRINTS" id="PR00042">
    <property type="entry name" value="LEUZIPPRFOS"/>
</dbReference>
<keyword evidence="4" id="KW-1185">Reference proteome</keyword>
<feature type="domain" description="BZIP" evidence="2">
    <location>
        <begin position="37"/>
        <end position="100"/>
    </location>
</feature>
<evidence type="ECO:0000313" key="3">
    <source>
        <dbReference type="Ensembl" id="ENSDCDP00010013693.1"/>
    </source>
</evidence>
<dbReference type="GeneTree" id="ENSGT00940000161120"/>
<dbReference type="PROSITE" id="PS50217">
    <property type="entry name" value="BZIP"/>
    <property type="match status" value="1"/>
</dbReference>
<accession>A0AAY4AY42</accession>
<sequence length="117" mass="13396">RRGSMSACGGVHQRAFGRAEVGRQPRIVINCSSSDDEGRKLKRREKNRVAAQNSRKRQTRRADELHEAYESLEQENSSLRKEVQMLAEEQRRLSEALKAHEPLCPIVHVTLVSPHQQ</sequence>
<dbReference type="PROSITE" id="PS00036">
    <property type="entry name" value="BZIP_BASIC"/>
    <property type="match status" value="1"/>
</dbReference>
<dbReference type="GO" id="GO:0000981">
    <property type="term" value="F:DNA-binding transcription factor activity, RNA polymerase II-specific"/>
    <property type="evidence" value="ECO:0007669"/>
    <property type="project" value="TreeGrafter"/>
</dbReference>
<dbReference type="InterPro" id="IPR004827">
    <property type="entry name" value="bZIP"/>
</dbReference>
<organism evidence="3 4">
    <name type="scientific">Denticeps clupeoides</name>
    <name type="common">denticle herring</name>
    <dbReference type="NCBI Taxonomy" id="299321"/>
    <lineage>
        <taxon>Eukaryota</taxon>
        <taxon>Metazoa</taxon>
        <taxon>Chordata</taxon>
        <taxon>Craniata</taxon>
        <taxon>Vertebrata</taxon>
        <taxon>Euteleostomi</taxon>
        <taxon>Actinopterygii</taxon>
        <taxon>Neopterygii</taxon>
        <taxon>Teleostei</taxon>
        <taxon>Clupei</taxon>
        <taxon>Clupeiformes</taxon>
        <taxon>Denticipitoidei</taxon>
        <taxon>Denticipitidae</taxon>
        <taxon>Denticeps</taxon>
    </lineage>
</organism>
<dbReference type="SMART" id="SM00338">
    <property type="entry name" value="BRLZ"/>
    <property type="match status" value="1"/>
</dbReference>
<dbReference type="GO" id="GO:0005634">
    <property type="term" value="C:nucleus"/>
    <property type="evidence" value="ECO:0007669"/>
    <property type="project" value="TreeGrafter"/>
</dbReference>
<reference evidence="3" key="3">
    <citation type="submission" date="2025-09" db="UniProtKB">
        <authorList>
            <consortium name="Ensembl"/>
        </authorList>
    </citation>
    <scope>IDENTIFICATION</scope>
</reference>
<reference evidence="3 4" key="1">
    <citation type="submission" date="2020-06" db="EMBL/GenBank/DDBJ databases">
        <authorList>
            <consortium name="Wellcome Sanger Institute Data Sharing"/>
        </authorList>
    </citation>
    <scope>NUCLEOTIDE SEQUENCE [LARGE SCALE GENOMIC DNA]</scope>
</reference>
<dbReference type="AlphaFoldDB" id="A0AAY4AY42"/>
<dbReference type="Ensembl" id="ENSDCDT00010014450.1">
    <property type="protein sequence ID" value="ENSDCDP00010013693.1"/>
    <property type="gene ID" value="ENSDCDG00010006270.1"/>
</dbReference>
<name>A0AAY4AY42_9TELE</name>
<dbReference type="InterPro" id="IPR046347">
    <property type="entry name" value="bZIP_sf"/>
</dbReference>
<gene>
    <name evidence="3" type="primary">BATF3</name>
</gene>
<reference evidence="3" key="2">
    <citation type="submission" date="2025-08" db="UniProtKB">
        <authorList>
            <consortium name="Ensembl"/>
        </authorList>
    </citation>
    <scope>IDENTIFICATION</scope>
</reference>
<protein>
    <recommendedName>
        <fullName evidence="2">BZIP domain-containing protein</fullName>
    </recommendedName>
</protein>
<dbReference type="Gene3D" id="1.20.5.170">
    <property type="match status" value="1"/>
</dbReference>
<feature type="region of interest" description="Disordered" evidence="1">
    <location>
        <begin position="31"/>
        <end position="64"/>
    </location>
</feature>
<dbReference type="GO" id="GO:0000978">
    <property type="term" value="F:RNA polymerase II cis-regulatory region sequence-specific DNA binding"/>
    <property type="evidence" value="ECO:0007669"/>
    <property type="project" value="TreeGrafter"/>
</dbReference>
<dbReference type="PANTHER" id="PTHR23351">
    <property type="entry name" value="FOS TRANSCRIPTION FACTOR-RELATED"/>
    <property type="match status" value="1"/>
</dbReference>
<dbReference type="SUPFAM" id="SSF57959">
    <property type="entry name" value="Leucine zipper domain"/>
    <property type="match status" value="1"/>
</dbReference>
<dbReference type="Pfam" id="PF00170">
    <property type="entry name" value="bZIP_1"/>
    <property type="match status" value="1"/>
</dbReference>